<dbReference type="Proteomes" id="UP000247591">
    <property type="component" value="Unassembled WGS sequence"/>
</dbReference>
<keyword evidence="2" id="KW-1185">Reference proteome</keyword>
<name>A0A318RF87_WILLI</name>
<proteinExistence type="predicted"/>
<accession>A0A318RF87</accession>
<evidence type="ECO:0000313" key="2">
    <source>
        <dbReference type="Proteomes" id="UP000247591"/>
    </source>
</evidence>
<protein>
    <submittedName>
        <fullName evidence="1">Uncharacterized protein</fullName>
    </submittedName>
</protein>
<comment type="caution">
    <text evidence="1">The sequence shown here is derived from an EMBL/GenBank/DDBJ whole genome shotgun (WGS) entry which is preliminary data.</text>
</comment>
<reference evidence="1 2" key="1">
    <citation type="submission" date="2018-06" db="EMBL/GenBank/DDBJ databases">
        <title>Genomic Encyclopedia of Type Strains, Phase IV (KMG-IV): sequencing the most valuable type-strain genomes for metagenomic binning, comparative biology and taxonomic classification.</title>
        <authorList>
            <person name="Goeker M."/>
        </authorList>
    </citation>
    <scope>NUCLEOTIDE SEQUENCE [LARGE SCALE GENOMIC DNA]</scope>
    <source>
        <strain evidence="1 2">DSM 45521</strain>
    </source>
</reference>
<dbReference type="EMBL" id="QJSP01000031">
    <property type="protein sequence ID" value="PYE11765.1"/>
    <property type="molecule type" value="Genomic_DNA"/>
</dbReference>
<evidence type="ECO:0000313" key="1">
    <source>
        <dbReference type="EMBL" id="PYE11765.1"/>
    </source>
</evidence>
<gene>
    <name evidence="1" type="ORF">DFR67_13111</name>
</gene>
<organism evidence="1 2">
    <name type="scientific">Williamsia limnetica</name>
    <dbReference type="NCBI Taxonomy" id="882452"/>
    <lineage>
        <taxon>Bacteria</taxon>
        <taxon>Bacillati</taxon>
        <taxon>Actinomycetota</taxon>
        <taxon>Actinomycetes</taxon>
        <taxon>Mycobacteriales</taxon>
        <taxon>Nocardiaceae</taxon>
        <taxon>Williamsia</taxon>
    </lineage>
</organism>
<sequence length="218" mass="23674">MMRSGPRLDRITVGCDDRTDGHAGELLSAVAIGVGVAGMVTPRIPIDHADKAEGSNAWIGRAEYSGGDALVHCGGELPKHLTAALLVRVRQRRRQVGLRTDQQARAILRLSLMGGDRCVHLSHLRGRVEIGPPVGLACRRGAGNLHATTTSIRWSRSDIPAEGRCLRFTISRRVWRLASVCLSRRRVDRLPRSAGGGGGRLRLDVVGRGPVRRRTARP</sequence>
<dbReference type="AlphaFoldDB" id="A0A318RF87"/>